<comment type="caution">
    <text evidence="3">The sequence shown here is derived from an EMBL/GenBank/DDBJ whole genome shotgun (WGS) entry which is preliminary data.</text>
</comment>
<protein>
    <recommendedName>
        <fullName evidence="5">Lipoprotein</fullName>
    </recommendedName>
</protein>
<name>A0AAW7X4X7_9GAMM</name>
<evidence type="ECO:0008006" key="5">
    <source>
        <dbReference type="Google" id="ProtNLM"/>
    </source>
</evidence>
<evidence type="ECO:0000313" key="4">
    <source>
        <dbReference type="Proteomes" id="UP001169760"/>
    </source>
</evidence>
<dbReference type="AlphaFoldDB" id="A0AAW7X4X7"/>
<reference evidence="3" key="1">
    <citation type="submission" date="2023-07" db="EMBL/GenBank/DDBJ databases">
        <title>Genome content predicts the carbon catabolic preferences of heterotrophic bacteria.</title>
        <authorList>
            <person name="Gralka M."/>
        </authorList>
    </citation>
    <scope>NUCLEOTIDE SEQUENCE</scope>
    <source>
        <strain evidence="3">I3M17_2</strain>
    </source>
</reference>
<keyword evidence="1" id="KW-0175">Coiled coil</keyword>
<evidence type="ECO:0000256" key="2">
    <source>
        <dbReference type="SAM" id="SignalP"/>
    </source>
</evidence>
<evidence type="ECO:0000256" key="1">
    <source>
        <dbReference type="SAM" id="Coils"/>
    </source>
</evidence>
<feature type="coiled-coil region" evidence="1">
    <location>
        <begin position="37"/>
        <end position="71"/>
    </location>
</feature>
<feature type="signal peptide" evidence="2">
    <location>
        <begin position="1"/>
        <end position="23"/>
    </location>
</feature>
<dbReference type="PROSITE" id="PS51257">
    <property type="entry name" value="PROKAR_LIPOPROTEIN"/>
    <property type="match status" value="1"/>
</dbReference>
<accession>A0AAW7X4X7</accession>
<proteinExistence type="predicted"/>
<sequence length="233" mass="25695">MNKRTSFILGAAAGACIVFSVFALNTTSSTSKPLPQENNAEQQLTDALAKIALLEKQNIALQNTVNQLEIKAVSPASDTTTNITEQAVPKANTPNLERLQAIEAEYQFNNGEKIFERLKQKHSLDAKAAITAEFDGEPVDESWAYQRQTELDKQLTENDALAQLSVVASECKTTQCKISLLHSQSSDQTLTAHEIFSNLNNNQQWGAYIVTADPDTGITDIYFQKEEQTAEQL</sequence>
<feature type="chain" id="PRO_5043992633" description="Lipoprotein" evidence="2">
    <location>
        <begin position="24"/>
        <end position="233"/>
    </location>
</feature>
<dbReference type="Proteomes" id="UP001169760">
    <property type="component" value="Unassembled WGS sequence"/>
</dbReference>
<dbReference type="EMBL" id="JAUOPB010000006">
    <property type="protein sequence ID" value="MDO6422605.1"/>
    <property type="molecule type" value="Genomic_DNA"/>
</dbReference>
<keyword evidence="2" id="KW-0732">Signal</keyword>
<evidence type="ECO:0000313" key="3">
    <source>
        <dbReference type="EMBL" id="MDO6422605.1"/>
    </source>
</evidence>
<gene>
    <name evidence="3" type="ORF">Q4521_08980</name>
</gene>
<dbReference type="RefSeq" id="WP_303492559.1">
    <property type="nucleotide sequence ID" value="NZ_JAUOPB010000006.1"/>
</dbReference>
<organism evidence="3 4">
    <name type="scientific">Saccharophagus degradans</name>
    <dbReference type="NCBI Taxonomy" id="86304"/>
    <lineage>
        <taxon>Bacteria</taxon>
        <taxon>Pseudomonadati</taxon>
        <taxon>Pseudomonadota</taxon>
        <taxon>Gammaproteobacteria</taxon>
        <taxon>Cellvibrionales</taxon>
        <taxon>Cellvibrionaceae</taxon>
        <taxon>Saccharophagus</taxon>
    </lineage>
</organism>